<accession>A0A381YI66</accession>
<dbReference type="SUPFAM" id="SSF52540">
    <property type="entry name" value="P-loop containing nucleoside triphosphate hydrolases"/>
    <property type="match status" value="1"/>
</dbReference>
<dbReference type="PRINTS" id="PR00988">
    <property type="entry name" value="URIDINKINASE"/>
</dbReference>
<dbReference type="PANTHER" id="PTHR10285">
    <property type="entry name" value="URIDINE KINASE"/>
    <property type="match status" value="1"/>
</dbReference>
<dbReference type="CDD" id="cd02023">
    <property type="entry name" value="UMPK"/>
    <property type="match status" value="1"/>
</dbReference>
<reference evidence="7" key="1">
    <citation type="submission" date="2018-05" db="EMBL/GenBank/DDBJ databases">
        <authorList>
            <person name="Lanie J.A."/>
            <person name="Ng W.-L."/>
            <person name="Kazmierczak K.M."/>
            <person name="Andrzejewski T.M."/>
            <person name="Davidsen T.M."/>
            <person name="Wayne K.J."/>
            <person name="Tettelin H."/>
            <person name="Glass J.I."/>
            <person name="Rusch D."/>
            <person name="Podicherti R."/>
            <person name="Tsui H.-C.T."/>
            <person name="Winkler M.E."/>
        </authorList>
    </citation>
    <scope>NUCLEOTIDE SEQUENCE</scope>
</reference>
<keyword evidence="5" id="KW-0418">Kinase</keyword>
<sequence>MFLIGICGGTCSGKSTLAKSIEKHFEKSGVVKILCDSYYRDNSELSLIKRSKINFDHPNSIDFKLLIKNLKDLKKNKKIKEPIYSYKSHNRLKENKTIFPKKTIILEGLHIFCNDKILELIDFGIYLDIDEKTRLERRIHRDIISRGRSKKEVEKRFFSMCKAMHEKYIDPSKKYADIILKSKNISIKKVINLISEKRMF</sequence>
<gene>
    <name evidence="7" type="ORF">METZ01_LOCUS129095</name>
</gene>
<evidence type="ECO:0000256" key="4">
    <source>
        <dbReference type="ARBA" id="ARBA00022741"/>
    </source>
</evidence>
<proteinExistence type="predicted"/>
<dbReference type="EC" id="2.7.1.48" evidence="2"/>
<dbReference type="GO" id="GO:0004849">
    <property type="term" value="F:uridine kinase activity"/>
    <property type="evidence" value="ECO:0007669"/>
    <property type="project" value="UniProtKB-EC"/>
</dbReference>
<dbReference type="UniPathway" id="UPA00574">
    <property type="reaction ID" value="UER00637"/>
</dbReference>
<comment type="pathway">
    <text evidence="1">Pyrimidine metabolism; UMP biosynthesis via salvage pathway; UMP from uridine: step 1/1.</text>
</comment>
<feature type="domain" description="Phosphoribulokinase/uridine kinase" evidence="6">
    <location>
        <begin position="3"/>
        <end position="182"/>
    </location>
</feature>
<dbReference type="GO" id="GO:0005524">
    <property type="term" value="F:ATP binding"/>
    <property type="evidence" value="ECO:0007669"/>
    <property type="project" value="InterPro"/>
</dbReference>
<dbReference type="NCBIfam" id="NF004018">
    <property type="entry name" value="PRK05480.1"/>
    <property type="match status" value="1"/>
</dbReference>
<dbReference type="Pfam" id="PF00485">
    <property type="entry name" value="PRK"/>
    <property type="match status" value="1"/>
</dbReference>
<dbReference type="GO" id="GO:0044206">
    <property type="term" value="P:UMP salvage"/>
    <property type="evidence" value="ECO:0007669"/>
    <property type="project" value="UniProtKB-UniPathway"/>
</dbReference>
<evidence type="ECO:0000313" key="7">
    <source>
        <dbReference type="EMBL" id="SVA76241.1"/>
    </source>
</evidence>
<evidence type="ECO:0000256" key="5">
    <source>
        <dbReference type="ARBA" id="ARBA00022777"/>
    </source>
</evidence>
<evidence type="ECO:0000256" key="1">
    <source>
        <dbReference type="ARBA" id="ARBA00004690"/>
    </source>
</evidence>
<dbReference type="AlphaFoldDB" id="A0A381YI66"/>
<dbReference type="InterPro" id="IPR027417">
    <property type="entry name" value="P-loop_NTPase"/>
</dbReference>
<dbReference type="InterPro" id="IPR006083">
    <property type="entry name" value="PRK/URK"/>
</dbReference>
<protein>
    <recommendedName>
        <fullName evidence="2">uridine/cytidine kinase</fullName>
        <ecNumber evidence="2">2.7.1.48</ecNumber>
    </recommendedName>
</protein>
<evidence type="ECO:0000259" key="6">
    <source>
        <dbReference type="Pfam" id="PF00485"/>
    </source>
</evidence>
<dbReference type="Gene3D" id="3.40.50.300">
    <property type="entry name" value="P-loop containing nucleotide triphosphate hydrolases"/>
    <property type="match status" value="1"/>
</dbReference>
<dbReference type="EMBL" id="UINC01018203">
    <property type="protein sequence ID" value="SVA76241.1"/>
    <property type="molecule type" value="Genomic_DNA"/>
</dbReference>
<keyword evidence="4" id="KW-0547">Nucleotide-binding</keyword>
<organism evidence="7">
    <name type="scientific">marine metagenome</name>
    <dbReference type="NCBI Taxonomy" id="408172"/>
    <lineage>
        <taxon>unclassified sequences</taxon>
        <taxon>metagenomes</taxon>
        <taxon>ecological metagenomes</taxon>
    </lineage>
</organism>
<name>A0A381YI66_9ZZZZ</name>
<dbReference type="InterPro" id="IPR000764">
    <property type="entry name" value="Uridine_kinase-like"/>
</dbReference>
<evidence type="ECO:0000256" key="3">
    <source>
        <dbReference type="ARBA" id="ARBA00022679"/>
    </source>
</evidence>
<evidence type="ECO:0000256" key="2">
    <source>
        <dbReference type="ARBA" id="ARBA00012137"/>
    </source>
</evidence>
<keyword evidence="3" id="KW-0808">Transferase</keyword>